<keyword evidence="2 4" id="KW-0808">Transferase</keyword>
<dbReference type="Proteomes" id="UP000612893">
    <property type="component" value="Unassembled WGS sequence"/>
</dbReference>
<dbReference type="GO" id="GO:0070475">
    <property type="term" value="P:rRNA base methylation"/>
    <property type="evidence" value="ECO:0007669"/>
    <property type="project" value="TreeGrafter"/>
</dbReference>
<feature type="binding site" evidence="4">
    <location>
        <position position="296"/>
    </location>
    <ligand>
        <name>S-adenosyl-L-methionine</name>
        <dbReference type="ChEBI" id="CHEBI:59789"/>
    </ligand>
</feature>
<dbReference type="PROSITE" id="PS01231">
    <property type="entry name" value="TRMA_2"/>
    <property type="match status" value="1"/>
</dbReference>
<comment type="caution">
    <text evidence="5">The sequence shown here is derived from an EMBL/GenBank/DDBJ whole genome shotgun (WGS) entry which is preliminary data.</text>
</comment>
<keyword evidence="3 4" id="KW-0949">S-adenosyl-L-methionine</keyword>
<feature type="binding site" evidence="4">
    <location>
        <position position="246"/>
    </location>
    <ligand>
        <name>S-adenosyl-L-methionine</name>
        <dbReference type="ChEBI" id="CHEBI:59789"/>
    </ligand>
</feature>
<feature type="binding site" evidence="4">
    <location>
        <position position="342"/>
    </location>
    <ligand>
        <name>S-adenosyl-L-methionine</name>
        <dbReference type="ChEBI" id="CHEBI:59789"/>
    </ligand>
</feature>
<name>A0A934K682_9BACT</name>
<dbReference type="GO" id="GO:0070041">
    <property type="term" value="F:rRNA (uridine-C5-)-methyltransferase activity"/>
    <property type="evidence" value="ECO:0007669"/>
    <property type="project" value="TreeGrafter"/>
</dbReference>
<reference evidence="5" key="1">
    <citation type="submission" date="2020-10" db="EMBL/GenBank/DDBJ databases">
        <title>Ca. Dormibacterota MAGs.</title>
        <authorList>
            <person name="Montgomery K."/>
        </authorList>
    </citation>
    <scope>NUCLEOTIDE SEQUENCE [LARGE SCALE GENOMIC DNA]</scope>
    <source>
        <strain evidence="5">SC8812_S17_10</strain>
    </source>
</reference>
<evidence type="ECO:0000256" key="4">
    <source>
        <dbReference type="PROSITE-ProRule" id="PRU01024"/>
    </source>
</evidence>
<evidence type="ECO:0000313" key="6">
    <source>
        <dbReference type="Proteomes" id="UP000612893"/>
    </source>
</evidence>
<accession>A0A934K682</accession>
<gene>
    <name evidence="5" type="ORF">JF922_13815</name>
</gene>
<dbReference type="RefSeq" id="WP_338202576.1">
    <property type="nucleotide sequence ID" value="NZ_JAEKNR010000142.1"/>
</dbReference>
<dbReference type="PANTHER" id="PTHR11061">
    <property type="entry name" value="RNA M5U METHYLTRANSFERASE"/>
    <property type="match status" value="1"/>
</dbReference>
<dbReference type="AlphaFoldDB" id="A0A934K682"/>
<dbReference type="EMBL" id="JAEKNR010000142">
    <property type="protein sequence ID" value="MBJ7599140.1"/>
    <property type="molecule type" value="Genomic_DNA"/>
</dbReference>
<dbReference type="Gene3D" id="3.40.50.150">
    <property type="entry name" value="Vaccinia Virus protein VP39"/>
    <property type="match status" value="1"/>
</dbReference>
<dbReference type="InterPro" id="IPR010280">
    <property type="entry name" value="U5_MeTrfase_fam"/>
</dbReference>
<sequence>MIVRGEAPAHGGAVIGHDEGRAVLIYYALPGELVEAAPRGRQGGLVAARTERVLEPSPDRVEARCPHFGECGGCHWQHSRYQRQLELKREVVEHVWRGAGLRLPADTPVLGMEVPWRYRIRGEFEASYRPGQPVELGFHRQRSHSVLPIRTCPIHDERIERAMLAFRQAASEVGVSGLKTLLLTVEPTGKGLLWRARRQGPGGRDVVTGLGQRVAELLPDLVLLDDSMNLEFWDLAFRVRSDTFVQTNYKQMLVLYQVALDMVGAGPGDSVLDLYAGIGTLGIPLARSARAVTAIEENPAAVQLSHLNSRINRTPNFRTLPGRVETALRQVRMGDHQAAILDPPRAGCDPAALAELLRLSPERLVYVSCEPSTHARDIAMLVRGGYRLRRAAVVDMFPQTYHVETVALLERSAP</sequence>
<dbReference type="PANTHER" id="PTHR11061:SF30">
    <property type="entry name" value="TRNA (URACIL(54)-C(5))-METHYLTRANSFERASE"/>
    <property type="match status" value="1"/>
</dbReference>
<dbReference type="InterPro" id="IPR012340">
    <property type="entry name" value="NA-bd_OB-fold"/>
</dbReference>
<dbReference type="CDD" id="cd02440">
    <property type="entry name" value="AdoMet_MTases"/>
    <property type="match status" value="1"/>
</dbReference>
<evidence type="ECO:0000256" key="2">
    <source>
        <dbReference type="ARBA" id="ARBA00022679"/>
    </source>
</evidence>
<dbReference type="PROSITE" id="PS51687">
    <property type="entry name" value="SAM_MT_RNA_M5U"/>
    <property type="match status" value="1"/>
</dbReference>
<dbReference type="SUPFAM" id="SSF53335">
    <property type="entry name" value="S-adenosyl-L-methionine-dependent methyltransferases"/>
    <property type="match status" value="1"/>
</dbReference>
<dbReference type="Gene3D" id="2.40.50.1070">
    <property type="match status" value="1"/>
</dbReference>
<dbReference type="InterPro" id="IPR030391">
    <property type="entry name" value="MeTrfase_TrmA_CS"/>
</dbReference>
<evidence type="ECO:0000256" key="3">
    <source>
        <dbReference type="ARBA" id="ARBA00022691"/>
    </source>
</evidence>
<protein>
    <submittedName>
        <fullName evidence="5">Class I SAM-dependent RNA methyltransferase</fullName>
    </submittedName>
</protein>
<proteinExistence type="inferred from homology"/>
<dbReference type="InterPro" id="IPR029063">
    <property type="entry name" value="SAM-dependent_MTases_sf"/>
</dbReference>
<comment type="similarity">
    <text evidence="4">Belongs to the class I-like SAM-binding methyltransferase superfamily. RNA M5U methyltransferase family.</text>
</comment>
<evidence type="ECO:0000313" key="5">
    <source>
        <dbReference type="EMBL" id="MBJ7599140.1"/>
    </source>
</evidence>
<dbReference type="Gene3D" id="2.40.50.140">
    <property type="entry name" value="Nucleic acid-binding proteins"/>
    <property type="match status" value="1"/>
</dbReference>
<keyword evidence="1 4" id="KW-0489">Methyltransferase</keyword>
<organism evidence="5 6">
    <name type="scientific">Candidatus Nephthysia bennettiae</name>
    <dbReference type="NCBI Taxonomy" id="3127016"/>
    <lineage>
        <taxon>Bacteria</taxon>
        <taxon>Bacillati</taxon>
        <taxon>Candidatus Dormiibacterota</taxon>
        <taxon>Candidatus Dormibacteria</taxon>
        <taxon>Candidatus Dormibacterales</taxon>
        <taxon>Candidatus Dormibacteraceae</taxon>
        <taxon>Candidatus Nephthysia</taxon>
    </lineage>
</organism>
<keyword evidence="6" id="KW-1185">Reference proteome</keyword>
<feature type="binding site" evidence="4">
    <location>
        <position position="275"/>
    </location>
    <ligand>
        <name>S-adenosyl-L-methionine</name>
        <dbReference type="ChEBI" id="CHEBI:59789"/>
    </ligand>
</feature>
<feature type="active site" description="Nucleophile" evidence="4">
    <location>
        <position position="369"/>
    </location>
</feature>
<dbReference type="Pfam" id="PF05958">
    <property type="entry name" value="tRNA_U5-meth_tr"/>
    <property type="match status" value="1"/>
</dbReference>
<evidence type="ECO:0000256" key="1">
    <source>
        <dbReference type="ARBA" id="ARBA00022603"/>
    </source>
</evidence>